<dbReference type="GO" id="GO:0005654">
    <property type="term" value="C:nucleoplasm"/>
    <property type="evidence" value="ECO:0007669"/>
    <property type="project" value="TreeGrafter"/>
</dbReference>
<organism evidence="6 7">
    <name type="scientific">Anser brachyrhynchus</name>
    <name type="common">Pink-footed goose</name>
    <dbReference type="NCBI Taxonomy" id="132585"/>
    <lineage>
        <taxon>Eukaryota</taxon>
        <taxon>Metazoa</taxon>
        <taxon>Chordata</taxon>
        <taxon>Craniata</taxon>
        <taxon>Vertebrata</taxon>
        <taxon>Euteleostomi</taxon>
        <taxon>Archelosauria</taxon>
        <taxon>Archosauria</taxon>
        <taxon>Dinosauria</taxon>
        <taxon>Saurischia</taxon>
        <taxon>Theropoda</taxon>
        <taxon>Coelurosauria</taxon>
        <taxon>Aves</taxon>
        <taxon>Neognathae</taxon>
        <taxon>Galloanserae</taxon>
        <taxon>Anseriformes</taxon>
        <taxon>Anatidae</taxon>
        <taxon>Anserinae</taxon>
        <taxon>Anser</taxon>
    </lineage>
</organism>
<dbReference type="SUPFAM" id="SSF69203">
    <property type="entry name" value="Nucleoplasmin-like core domain"/>
    <property type="match status" value="1"/>
</dbReference>
<protein>
    <recommendedName>
        <fullName evidence="5">Nucleoplasmin core domain-containing protein</fullName>
    </recommendedName>
</protein>
<dbReference type="InterPro" id="IPR024057">
    <property type="entry name" value="Nucleoplasmin_core_dom"/>
</dbReference>
<feature type="region of interest" description="Disordered" evidence="4">
    <location>
        <begin position="1"/>
        <end position="24"/>
    </location>
</feature>
<dbReference type="GO" id="GO:0003723">
    <property type="term" value="F:RNA binding"/>
    <property type="evidence" value="ECO:0007669"/>
    <property type="project" value="TreeGrafter"/>
</dbReference>
<evidence type="ECO:0000256" key="1">
    <source>
        <dbReference type="ARBA" id="ARBA00004123"/>
    </source>
</evidence>
<name>A0A8B9HYC0_9AVES</name>
<dbReference type="Proteomes" id="UP000694426">
    <property type="component" value="Unplaced"/>
</dbReference>
<dbReference type="InterPro" id="IPR036824">
    <property type="entry name" value="Nucleoplasmin_core_dom_sf"/>
</dbReference>
<proteinExistence type="inferred from homology"/>
<dbReference type="PANTHER" id="PTHR22747">
    <property type="entry name" value="NUCLEOPLASMIN"/>
    <property type="match status" value="1"/>
</dbReference>
<dbReference type="PANTHER" id="PTHR22747:SF39">
    <property type="entry name" value="NUCLEOPLASMIN CORE DOMAIN-CONTAINING PROTEIN"/>
    <property type="match status" value="1"/>
</dbReference>
<accession>A0A8B9HYC0</accession>
<evidence type="ECO:0000259" key="5">
    <source>
        <dbReference type="Pfam" id="PF03066"/>
    </source>
</evidence>
<comment type="similarity">
    <text evidence="2">Belongs to the nucleoplasmin family.</text>
</comment>
<dbReference type="GO" id="GO:0042393">
    <property type="term" value="F:histone binding"/>
    <property type="evidence" value="ECO:0007669"/>
    <property type="project" value="TreeGrafter"/>
</dbReference>
<dbReference type="GO" id="GO:0005730">
    <property type="term" value="C:nucleolus"/>
    <property type="evidence" value="ECO:0007669"/>
    <property type="project" value="TreeGrafter"/>
</dbReference>
<reference evidence="6" key="2">
    <citation type="submission" date="2025-09" db="UniProtKB">
        <authorList>
            <consortium name="Ensembl"/>
        </authorList>
    </citation>
    <scope>IDENTIFICATION</scope>
</reference>
<dbReference type="InterPro" id="IPR004301">
    <property type="entry name" value="Nucleoplasmin"/>
</dbReference>
<evidence type="ECO:0000256" key="2">
    <source>
        <dbReference type="ARBA" id="ARBA00010744"/>
    </source>
</evidence>
<reference evidence="6" key="1">
    <citation type="submission" date="2025-08" db="UniProtKB">
        <authorList>
            <consortium name="Ensembl"/>
        </authorList>
    </citation>
    <scope>IDENTIFICATION</scope>
</reference>
<feature type="domain" description="Nucleoplasmin core" evidence="5">
    <location>
        <begin position="51"/>
        <end position="150"/>
    </location>
</feature>
<dbReference type="GO" id="GO:0005737">
    <property type="term" value="C:cytoplasm"/>
    <property type="evidence" value="ECO:0007669"/>
    <property type="project" value="TreeGrafter"/>
</dbReference>
<dbReference type="Pfam" id="PF03066">
    <property type="entry name" value="Nucleoplasmin"/>
    <property type="match status" value="1"/>
</dbReference>
<evidence type="ECO:0000256" key="4">
    <source>
        <dbReference type="SAM" id="MobiDB-lite"/>
    </source>
</evidence>
<evidence type="ECO:0000256" key="3">
    <source>
        <dbReference type="ARBA" id="ARBA00023242"/>
    </source>
</evidence>
<dbReference type="AlphaFoldDB" id="A0A8B9HYC0"/>
<feature type="region of interest" description="Disordered" evidence="4">
    <location>
        <begin position="156"/>
        <end position="179"/>
    </location>
</feature>
<dbReference type="GO" id="GO:0006338">
    <property type="term" value="P:chromatin remodeling"/>
    <property type="evidence" value="ECO:0007669"/>
    <property type="project" value="TreeGrafter"/>
</dbReference>
<dbReference type="Ensembl" id="ENSABRT00000000551.1">
    <property type="protein sequence ID" value="ENSABRP00000000364.1"/>
    <property type="gene ID" value="ENSABRG00000000416.1"/>
</dbReference>
<sequence length="293" mass="30235">MAQGHPTAQGRASPPGTPWGHLGAPPSAFPTPGACWGSSSCVQGRGCVSAGCELGMGTRRCVLQEDDDCLEHLVLLRTVSLGAGARDELHVVAVESKNTYGGCKPVPIASLRGSVLPMVRISLKGLEFVPPVTFVLECGAGPVYLSGQHVTRESRMGSGAGVAPGALSESRGGFRGSSPPVQQRLLFLVEDDRRYGAREEELAEEDAGDEDGARAAQDGDAVAWGCAPCVALAGQRHQQVAVAELRSPLRAARGGDLVRTEGKVAPAGAASALLQPPPFLECPRVRSAGLGAC</sequence>
<dbReference type="GeneTree" id="ENSGT00940000161418"/>
<evidence type="ECO:0000313" key="7">
    <source>
        <dbReference type="Proteomes" id="UP000694426"/>
    </source>
</evidence>
<comment type="subcellular location">
    <subcellularLocation>
        <location evidence="1">Nucleus</location>
    </subcellularLocation>
</comment>
<dbReference type="Gene3D" id="2.60.120.340">
    <property type="entry name" value="Nucleoplasmin core domain"/>
    <property type="match status" value="1"/>
</dbReference>
<evidence type="ECO:0000313" key="6">
    <source>
        <dbReference type="Ensembl" id="ENSABRP00000000364.1"/>
    </source>
</evidence>
<dbReference type="GO" id="GO:0003682">
    <property type="term" value="F:chromatin binding"/>
    <property type="evidence" value="ECO:0007669"/>
    <property type="project" value="TreeGrafter"/>
</dbReference>
<keyword evidence="7" id="KW-1185">Reference proteome</keyword>
<keyword evidence="3" id="KW-0539">Nucleus</keyword>